<dbReference type="AlphaFoldDB" id="A0A0B0P079"/>
<dbReference type="EMBL" id="KN406840">
    <property type="protein sequence ID" value="KHG16736.1"/>
    <property type="molecule type" value="Genomic_DNA"/>
</dbReference>
<evidence type="ECO:0000313" key="1">
    <source>
        <dbReference type="EMBL" id="KHG16736.1"/>
    </source>
</evidence>
<sequence length="30" mass="3405">MVMLYGCMSPGDEIELKPICSTRSHTRAYD</sequence>
<proteinExistence type="predicted"/>
<organism evidence="1 2">
    <name type="scientific">Gossypium arboreum</name>
    <name type="common">Tree cotton</name>
    <name type="synonym">Gossypium nanking</name>
    <dbReference type="NCBI Taxonomy" id="29729"/>
    <lineage>
        <taxon>Eukaryota</taxon>
        <taxon>Viridiplantae</taxon>
        <taxon>Streptophyta</taxon>
        <taxon>Embryophyta</taxon>
        <taxon>Tracheophyta</taxon>
        <taxon>Spermatophyta</taxon>
        <taxon>Magnoliopsida</taxon>
        <taxon>eudicotyledons</taxon>
        <taxon>Gunneridae</taxon>
        <taxon>Pentapetalae</taxon>
        <taxon>rosids</taxon>
        <taxon>malvids</taxon>
        <taxon>Malvales</taxon>
        <taxon>Malvaceae</taxon>
        <taxon>Malvoideae</taxon>
        <taxon>Gossypium</taxon>
    </lineage>
</organism>
<protein>
    <submittedName>
        <fullName evidence="1">Uncharacterized protein</fullName>
    </submittedName>
</protein>
<reference evidence="2" key="1">
    <citation type="submission" date="2014-09" db="EMBL/GenBank/DDBJ databases">
        <authorList>
            <person name="Mudge J."/>
            <person name="Ramaraj T."/>
            <person name="Lindquist I.E."/>
            <person name="Bharti A.K."/>
            <person name="Sundararajan A."/>
            <person name="Cameron C.T."/>
            <person name="Woodward J.E."/>
            <person name="May G.D."/>
            <person name="Brubaker C."/>
            <person name="Broadhvest J."/>
            <person name="Wilkins T.A."/>
        </authorList>
    </citation>
    <scope>NUCLEOTIDE SEQUENCE</scope>
    <source>
        <strain evidence="2">cv. AKA8401</strain>
    </source>
</reference>
<accession>A0A0B0P079</accession>
<keyword evidence="2" id="KW-1185">Reference proteome</keyword>
<name>A0A0B0P079_GOSAR</name>
<dbReference type="Proteomes" id="UP000032142">
    <property type="component" value="Unassembled WGS sequence"/>
</dbReference>
<gene>
    <name evidence="1" type="ORF">F383_20912</name>
</gene>
<evidence type="ECO:0000313" key="2">
    <source>
        <dbReference type="Proteomes" id="UP000032142"/>
    </source>
</evidence>